<evidence type="ECO:0000313" key="1">
    <source>
        <dbReference type="EMBL" id="CAH0370995.1"/>
    </source>
</evidence>
<name>A0A8J2WJF7_9STRA</name>
<dbReference type="Proteomes" id="UP000789595">
    <property type="component" value="Unassembled WGS sequence"/>
</dbReference>
<accession>A0A8J2WJF7</accession>
<keyword evidence="2" id="KW-1185">Reference proteome</keyword>
<organism evidence="1 2">
    <name type="scientific">Pelagomonas calceolata</name>
    <dbReference type="NCBI Taxonomy" id="35677"/>
    <lineage>
        <taxon>Eukaryota</taxon>
        <taxon>Sar</taxon>
        <taxon>Stramenopiles</taxon>
        <taxon>Ochrophyta</taxon>
        <taxon>Pelagophyceae</taxon>
        <taxon>Pelagomonadales</taxon>
        <taxon>Pelagomonadaceae</taxon>
        <taxon>Pelagomonas</taxon>
    </lineage>
</organism>
<dbReference type="AlphaFoldDB" id="A0A8J2WJF7"/>
<gene>
    <name evidence="1" type="ORF">PECAL_3P09120</name>
</gene>
<protein>
    <submittedName>
        <fullName evidence="1">Uncharacterized protein</fullName>
    </submittedName>
</protein>
<proteinExistence type="predicted"/>
<reference evidence="1" key="1">
    <citation type="submission" date="2021-11" db="EMBL/GenBank/DDBJ databases">
        <authorList>
            <consortium name="Genoscope - CEA"/>
            <person name="William W."/>
        </authorList>
    </citation>
    <scope>NUCLEOTIDE SEQUENCE</scope>
</reference>
<sequence length="136" mass="14764">VAYFSISWSLPLFRSGTVPPSPPSLQPPMNWPLTNTCGTLVLPVHALSSAFWASVTSTSLNSMPASLRASFADLQKGHHDAAKTTTGAEAMTSATGVWLDCVMPINQWSRADSRAYLGRWRQETKKPVLSCGTKRN</sequence>
<comment type="caution">
    <text evidence="1">The sequence shown here is derived from an EMBL/GenBank/DDBJ whole genome shotgun (WGS) entry which is preliminary data.</text>
</comment>
<feature type="non-terminal residue" evidence="1">
    <location>
        <position position="136"/>
    </location>
</feature>
<evidence type="ECO:0000313" key="2">
    <source>
        <dbReference type="Proteomes" id="UP000789595"/>
    </source>
</evidence>
<dbReference type="EMBL" id="CAKKNE010000003">
    <property type="protein sequence ID" value="CAH0370995.1"/>
    <property type="molecule type" value="Genomic_DNA"/>
</dbReference>